<proteinExistence type="predicted"/>
<name>A0A9E7G459_9LILI</name>
<organism evidence="1 2">
    <name type="scientific">Musa troglodytarum</name>
    <name type="common">fe'i banana</name>
    <dbReference type="NCBI Taxonomy" id="320322"/>
    <lineage>
        <taxon>Eukaryota</taxon>
        <taxon>Viridiplantae</taxon>
        <taxon>Streptophyta</taxon>
        <taxon>Embryophyta</taxon>
        <taxon>Tracheophyta</taxon>
        <taxon>Spermatophyta</taxon>
        <taxon>Magnoliopsida</taxon>
        <taxon>Liliopsida</taxon>
        <taxon>Zingiberales</taxon>
        <taxon>Musaceae</taxon>
        <taxon>Musa</taxon>
    </lineage>
</organism>
<protein>
    <submittedName>
        <fullName evidence="1">Uncharacterized protein</fullName>
    </submittedName>
</protein>
<keyword evidence="2" id="KW-1185">Reference proteome</keyword>
<evidence type="ECO:0000313" key="1">
    <source>
        <dbReference type="EMBL" id="URE08009.1"/>
    </source>
</evidence>
<dbReference type="EMBL" id="CP097507">
    <property type="protein sequence ID" value="URE08009.1"/>
    <property type="molecule type" value="Genomic_DNA"/>
</dbReference>
<dbReference type="AlphaFoldDB" id="A0A9E7G459"/>
<dbReference type="Proteomes" id="UP001055439">
    <property type="component" value="Chromosome 5"/>
</dbReference>
<evidence type="ECO:0000313" key="2">
    <source>
        <dbReference type="Proteomes" id="UP001055439"/>
    </source>
</evidence>
<accession>A0A9E7G459</accession>
<sequence length="132" mass="14955">MARRRLLHSLTRGGVLDAKQFVWPPKSQPSRRIKEPRELNPSFGAYKQLESSLDVFIEISLWIISSVSDISSNDWDACASDATGPEKFNPFISVMLSSEAWRSHVLRDNKNHCQLFFDSTAQESLPLCSLQS</sequence>
<dbReference type="OrthoDB" id="10490428at2759"/>
<gene>
    <name evidence="1" type="ORF">MUK42_15738</name>
</gene>
<reference evidence="1" key="1">
    <citation type="submission" date="2022-05" db="EMBL/GenBank/DDBJ databases">
        <title>The Musa troglodytarum L. genome provides insights into the mechanism of non-climacteric behaviour and enrichment of carotenoids.</title>
        <authorList>
            <person name="Wang J."/>
        </authorList>
    </citation>
    <scope>NUCLEOTIDE SEQUENCE</scope>
    <source>
        <tissue evidence="1">Leaf</tissue>
    </source>
</reference>